<protein>
    <submittedName>
        <fullName evidence="1">Heterokaryon incompatibility protein-domain-containing protein</fullName>
    </submittedName>
</protein>
<accession>A0ACB7P2M5</accession>
<proteinExistence type="predicted"/>
<evidence type="ECO:0000313" key="1">
    <source>
        <dbReference type="EMBL" id="KAH6627449.1"/>
    </source>
</evidence>
<dbReference type="EMBL" id="JAGIZQ010000005">
    <property type="protein sequence ID" value="KAH6627449.1"/>
    <property type="molecule type" value="Genomic_DNA"/>
</dbReference>
<evidence type="ECO:0000313" key="2">
    <source>
        <dbReference type="Proteomes" id="UP000724584"/>
    </source>
</evidence>
<reference evidence="1 2" key="1">
    <citation type="journal article" date="2021" name="Nat. Commun.">
        <title>Genetic determinants of endophytism in the Arabidopsis root mycobiome.</title>
        <authorList>
            <person name="Mesny F."/>
            <person name="Miyauchi S."/>
            <person name="Thiergart T."/>
            <person name="Pickel B."/>
            <person name="Atanasova L."/>
            <person name="Karlsson M."/>
            <person name="Huettel B."/>
            <person name="Barry K.W."/>
            <person name="Haridas S."/>
            <person name="Chen C."/>
            <person name="Bauer D."/>
            <person name="Andreopoulos W."/>
            <person name="Pangilinan J."/>
            <person name="LaButti K."/>
            <person name="Riley R."/>
            <person name="Lipzen A."/>
            <person name="Clum A."/>
            <person name="Drula E."/>
            <person name="Henrissat B."/>
            <person name="Kohler A."/>
            <person name="Grigoriev I.V."/>
            <person name="Martin F.M."/>
            <person name="Hacquard S."/>
        </authorList>
    </citation>
    <scope>NUCLEOTIDE SEQUENCE [LARGE SCALE GENOMIC DNA]</scope>
    <source>
        <strain evidence="1 2">MPI-SDFR-AT-0079</strain>
    </source>
</reference>
<comment type="caution">
    <text evidence="1">The sequence shown here is derived from an EMBL/GenBank/DDBJ whole genome shotgun (WGS) entry which is preliminary data.</text>
</comment>
<sequence length="627" mass="69808">MRLVNTCTLQLEEFFDTFPPGYAILSHTWEKEEVLFSDMTDLGKARAKKGFAKLEGACHLAAKQKYEYIWIDTCCIDKSSSAELSEAINSMYRWYGQARVCYAYLSDVESPSQIGDSRWFTRGWTLQELIAPRRVEFYAADWGYLGDKCDPNLIPTISRASLVDERVLSHEARLSEMSVAKKMYWASNRKTTRREDEAYCMMGLFDVNMPLLYGEGNKAFLRLQQEISKVTHDQSILAWYCEPSVTRLHPLEHMAKTAMPTSALSCYASSPSCFSLSGNITSSLSSWASGGGLGPINFTSLMTEFTAVLKPGAPDGGLVDYEVILQCEIGPVPGTFPTLLLLQDPEHPEYYCRTLYPGVVSQTSLYTYQSHLAEAALNTTTISRFGLEIDRSPSAPVDGPLKLMATVKGLLHPGATRESFPVQRVTINLTTCRPLGVDDEEFENPPKQFNIRPMTFGSLFRDPFWLVPLADQGSNISISVMDVFPGNQWDCGSHKVSWGPRNDSDSLTPEMPITAGVARIRLKFSAEESGFGTEDQRTTIVMFGLVPKSGTHTLTDSVPWCRLIKGSGSPGLEQLFASQISPEDGQPRTSLTLEQGFVLNAAVKRTMIFHMVYCILRIWVTTPNNEG</sequence>
<gene>
    <name evidence="1" type="ORF">F5144DRAFT_575892</name>
</gene>
<keyword evidence="2" id="KW-1185">Reference proteome</keyword>
<name>A0ACB7P2M5_9PEZI</name>
<dbReference type="Proteomes" id="UP000724584">
    <property type="component" value="Unassembled WGS sequence"/>
</dbReference>
<organism evidence="1 2">
    <name type="scientific">Chaetomium tenue</name>
    <dbReference type="NCBI Taxonomy" id="1854479"/>
    <lineage>
        <taxon>Eukaryota</taxon>
        <taxon>Fungi</taxon>
        <taxon>Dikarya</taxon>
        <taxon>Ascomycota</taxon>
        <taxon>Pezizomycotina</taxon>
        <taxon>Sordariomycetes</taxon>
        <taxon>Sordariomycetidae</taxon>
        <taxon>Sordariales</taxon>
        <taxon>Chaetomiaceae</taxon>
        <taxon>Chaetomium</taxon>
    </lineage>
</organism>